<dbReference type="NCBIfam" id="NF033709">
    <property type="entry name" value="PorV_fam"/>
    <property type="match status" value="1"/>
</dbReference>
<dbReference type="KEGG" id="cprv:CYPRO_2882"/>
<dbReference type="SUPFAM" id="SSF56935">
    <property type="entry name" value="Porins"/>
    <property type="match status" value="1"/>
</dbReference>
<evidence type="ECO:0000259" key="1">
    <source>
        <dbReference type="Pfam" id="PF19572"/>
    </source>
</evidence>
<reference evidence="2 3" key="1">
    <citation type="submission" date="2018-03" db="EMBL/GenBank/DDBJ databases">
        <title>Phenotypic and genomic properties of Cyclonatronum proteinivorum gen. nov., sp. nov., a haloalkaliphilic bacteroidete from soda lakes possessing Na+-translocating rhodopsin.</title>
        <authorList>
            <person name="Toshchakov S.V."/>
            <person name="Korzhenkov A."/>
            <person name="Samarov N.I."/>
            <person name="Kublanov I.V."/>
            <person name="Muntyan M.S."/>
            <person name="Sorokin D.Y."/>
        </authorList>
    </citation>
    <scope>NUCLEOTIDE SEQUENCE [LARGE SCALE GENOMIC DNA]</scope>
    <source>
        <strain evidence="2 3">Omega</strain>
    </source>
</reference>
<dbReference type="Proteomes" id="UP000254808">
    <property type="component" value="Chromosome"/>
</dbReference>
<dbReference type="Pfam" id="PF19572">
    <property type="entry name" value="PorV"/>
    <property type="match status" value="1"/>
</dbReference>
<keyword evidence="3" id="KW-1185">Reference proteome</keyword>
<evidence type="ECO:0000313" key="3">
    <source>
        <dbReference type="Proteomes" id="UP000254808"/>
    </source>
</evidence>
<feature type="domain" description="Type IX secretion system protein PorV" evidence="1">
    <location>
        <begin position="41"/>
        <end position="249"/>
    </location>
</feature>
<sequence>MLYTHRKYHILSAAVIMLLLMVGFADTAVAQRSIIPSLGDSRSGTSGFQFLKINPDARSSGLGASNVADATDASSLYLNPALAAQMQGNQIQISHTQYFTDISLNYAAYLHRRGSMAFGASVLYLDSGDMNETTEFNPFGTGRTFRAINMAAGLTFAQELTNLFSYGVSLKYVEERIAEFEAQTVVFDVGFFYRVGDTGLRFAVGLNNFGIDASPSGEIRRLDLEGEIIETEFEDVSPPTTFKMGAAYDIFNSDNLSLTGLAQITNPADNAEQFSLGAELGYLNQFYLRAGYEFGVDEASLPSFGVGFNLPVLNYSLGLDYGFSTRDRLGSLHRFALKFTL</sequence>
<gene>
    <name evidence="2" type="ORF">CYPRO_2882</name>
</gene>
<dbReference type="AlphaFoldDB" id="A0A345UNR8"/>
<evidence type="ECO:0000313" key="2">
    <source>
        <dbReference type="EMBL" id="AXJ02120.1"/>
    </source>
</evidence>
<proteinExistence type="predicted"/>
<dbReference type="Gene3D" id="2.40.160.60">
    <property type="entry name" value="Outer membrane protein transport protein (OMPP1/FadL/TodX)"/>
    <property type="match status" value="1"/>
</dbReference>
<dbReference type="InterPro" id="IPR045741">
    <property type="entry name" value="PorV"/>
</dbReference>
<protein>
    <recommendedName>
        <fullName evidence="1">Type IX secretion system protein PorV domain-containing protein</fullName>
    </recommendedName>
</protein>
<organism evidence="2 3">
    <name type="scientific">Cyclonatronum proteinivorum</name>
    <dbReference type="NCBI Taxonomy" id="1457365"/>
    <lineage>
        <taxon>Bacteria</taxon>
        <taxon>Pseudomonadati</taxon>
        <taxon>Balneolota</taxon>
        <taxon>Balneolia</taxon>
        <taxon>Balneolales</taxon>
        <taxon>Cyclonatronaceae</taxon>
        <taxon>Cyclonatronum</taxon>
    </lineage>
</organism>
<accession>A0A345UNR8</accession>
<dbReference type="RefSeq" id="WP_164682821.1">
    <property type="nucleotide sequence ID" value="NZ_CP027806.1"/>
</dbReference>
<dbReference type="EMBL" id="CP027806">
    <property type="protein sequence ID" value="AXJ02120.1"/>
    <property type="molecule type" value="Genomic_DNA"/>
</dbReference>
<name>A0A345UNR8_9BACT</name>